<comment type="caution">
    <text evidence="2">The sequence shown here is derived from an EMBL/GenBank/DDBJ whole genome shotgun (WGS) entry which is preliminary data.</text>
</comment>
<proteinExistence type="predicted"/>
<dbReference type="EMBL" id="LUGG01000044">
    <property type="protein sequence ID" value="OBZ65403.1"/>
    <property type="molecule type" value="Genomic_DNA"/>
</dbReference>
<gene>
    <name evidence="2" type="ORF">A0H81_14609</name>
</gene>
<name>A0A1C7LL11_GRIFR</name>
<evidence type="ECO:0000313" key="3">
    <source>
        <dbReference type="Proteomes" id="UP000092993"/>
    </source>
</evidence>
<organism evidence="2 3">
    <name type="scientific">Grifola frondosa</name>
    <name type="common">Maitake</name>
    <name type="synonym">Polyporus frondosus</name>
    <dbReference type="NCBI Taxonomy" id="5627"/>
    <lineage>
        <taxon>Eukaryota</taxon>
        <taxon>Fungi</taxon>
        <taxon>Dikarya</taxon>
        <taxon>Basidiomycota</taxon>
        <taxon>Agaricomycotina</taxon>
        <taxon>Agaricomycetes</taxon>
        <taxon>Polyporales</taxon>
        <taxon>Grifolaceae</taxon>
        <taxon>Grifola</taxon>
    </lineage>
</organism>
<protein>
    <submittedName>
        <fullName evidence="2">Uncharacterized protein</fullName>
    </submittedName>
</protein>
<dbReference type="Proteomes" id="UP000092993">
    <property type="component" value="Unassembled WGS sequence"/>
</dbReference>
<sequence>MPIAFTAAVPSSVKRIAQHCEMVVVEKKILCDITVSQVEDVASGVVNMLKISLILDIDNDISDESSGYDPGSQDSSVSGGRTVSLSSRHSSISQDSLIYPSSKCDAHNPYEYRQQALTEDQVGFPYSREGPCKDISFPPPLSRESSISYDSSLPPHMQSPMIQTHKSYNHHVSAERRYVHFGDSDADSSSDRPSLLMNHQSRGHRPPPLEHRVIVLEVENSMLRGFVRDLVAVVPRALTSSIPIPSALLPTPPTTASSSPISILQPTSSLGFGPLPSSEPYPSATSTTTGLVIRSPLPTLTAAHIQMSNTGSNAKNRRTKITTLCSITPMDPTPRAGAASGFLTTSTSNTSKVEMVRLAPESWGKAGIQAARYVEGEIESEFEEFRLCDEPAHWKVHCAAAHFYNTFKGNITRAEKKAEKK</sequence>
<accession>A0A1C7LL11</accession>
<reference evidence="2 3" key="1">
    <citation type="submission" date="2016-03" db="EMBL/GenBank/DDBJ databases">
        <title>Whole genome sequencing of Grifola frondosa 9006-11.</title>
        <authorList>
            <person name="Min B."/>
            <person name="Park H."/>
            <person name="Kim J.-G."/>
            <person name="Cho H."/>
            <person name="Oh Y.-L."/>
            <person name="Kong W.-S."/>
            <person name="Choi I.-G."/>
        </authorList>
    </citation>
    <scope>NUCLEOTIDE SEQUENCE [LARGE SCALE GENOMIC DNA]</scope>
    <source>
        <strain evidence="2 3">9006-11</strain>
    </source>
</reference>
<feature type="region of interest" description="Disordered" evidence="1">
    <location>
        <begin position="64"/>
        <end position="86"/>
    </location>
</feature>
<evidence type="ECO:0000256" key="1">
    <source>
        <dbReference type="SAM" id="MobiDB-lite"/>
    </source>
</evidence>
<dbReference type="AlphaFoldDB" id="A0A1C7LL11"/>
<evidence type="ECO:0000313" key="2">
    <source>
        <dbReference type="EMBL" id="OBZ65403.1"/>
    </source>
</evidence>
<feature type="compositionally biased region" description="Polar residues" evidence="1">
    <location>
        <begin position="72"/>
        <end position="86"/>
    </location>
</feature>
<feature type="region of interest" description="Disordered" evidence="1">
    <location>
        <begin position="182"/>
        <end position="207"/>
    </location>
</feature>
<keyword evidence="3" id="KW-1185">Reference proteome</keyword>